<dbReference type="EMBL" id="CP144747">
    <property type="protein sequence ID" value="WVZ61518.1"/>
    <property type="molecule type" value="Genomic_DNA"/>
</dbReference>
<dbReference type="PANTHER" id="PTHR31807:SF22">
    <property type="entry name" value="OS07G0115600 PROTEIN"/>
    <property type="match status" value="1"/>
</dbReference>
<evidence type="ECO:0000256" key="2">
    <source>
        <dbReference type="SAM" id="MobiDB-lite"/>
    </source>
</evidence>
<gene>
    <name evidence="3" type="ORF">U9M48_011379</name>
</gene>
<dbReference type="GO" id="GO:0008017">
    <property type="term" value="F:microtubule binding"/>
    <property type="evidence" value="ECO:0007669"/>
    <property type="project" value="TreeGrafter"/>
</dbReference>
<dbReference type="Proteomes" id="UP001341281">
    <property type="component" value="Chromosome 03"/>
</dbReference>
<feature type="compositionally biased region" description="Low complexity" evidence="2">
    <location>
        <begin position="267"/>
        <end position="281"/>
    </location>
</feature>
<dbReference type="Pfam" id="PF04484">
    <property type="entry name" value="QWRF"/>
    <property type="match status" value="1"/>
</dbReference>
<protein>
    <submittedName>
        <fullName evidence="3">Uncharacterized protein</fullName>
    </submittedName>
</protein>
<dbReference type="GO" id="GO:0051225">
    <property type="term" value="P:spindle assembly"/>
    <property type="evidence" value="ECO:0007669"/>
    <property type="project" value="TreeGrafter"/>
</dbReference>
<sequence>MPSAMVDTAVVATPPLDLTGRRHRRRSPALSANANTNNAAVGAAAVPVPKPKAKTVASRYLTERPCPPVPLQPNAVAAADAGASRGGAGTTTTRTLAVAFQSPTYSLETSARSRSRSPSSAGPPAAASEKKSQRRAGNAPTPAPARDKVSDATQNTYRWPSTSAPPCPHGGRALAKTPECSSSASNRKERATPRRASVDGVNEYLLAVSSDDTDSSASSAGGSGDGGGATAPRRSVGSGSRPSLRSVMGSSARFATGSRSERFVAYPATPSPSRASASTSPAPAPPAKKRSLFAGLLSSPFGRTSLRQPPSPSKPVAGSFRGTPARRCSTEAPGSAGNTLAKASSCGCGMDGDVKLPKPSAAIKAEKEHQLRLLYTRELQWRLVNAQAGAALSSQTKTAERNLCGAWISILRMSRAVAIRKMQLQLLHNNRRLMAVLKGQMKNLEEWSFLEMDYDHSLSGTAQALNAAVVRLPVSNGELADIQGIKSALSSAVDVMHTIGKSTSTHLLKLARTNVLVSQLSRIFIQEHILILQCRDLLSTLASMHVSGTSRQIDSVSIVDVLTVPNSMFAETGEVQQPTSANDTAETNKALSFSVESSGYSLQSLAAEM</sequence>
<feature type="compositionally biased region" description="Low complexity" evidence="2">
    <location>
        <begin position="110"/>
        <end position="127"/>
    </location>
</feature>
<dbReference type="InterPro" id="IPR007573">
    <property type="entry name" value="QWRF"/>
</dbReference>
<accession>A0AAQ3SV96</accession>
<evidence type="ECO:0000313" key="3">
    <source>
        <dbReference type="EMBL" id="WVZ61518.1"/>
    </source>
</evidence>
<name>A0AAQ3SV96_PASNO</name>
<dbReference type="AlphaFoldDB" id="A0AAQ3SV96"/>
<feature type="compositionally biased region" description="Low complexity" evidence="2">
    <location>
        <begin position="32"/>
        <end position="46"/>
    </location>
</feature>
<feature type="compositionally biased region" description="Polar residues" evidence="2">
    <location>
        <begin position="151"/>
        <end position="162"/>
    </location>
</feature>
<evidence type="ECO:0000256" key="1">
    <source>
        <dbReference type="ARBA" id="ARBA00010016"/>
    </source>
</evidence>
<dbReference type="PANTHER" id="PTHR31807">
    <property type="entry name" value="AUGMIN FAMILY MEMBER"/>
    <property type="match status" value="1"/>
</dbReference>
<feature type="compositionally biased region" description="Low complexity" evidence="2">
    <location>
        <begin position="230"/>
        <end position="247"/>
    </location>
</feature>
<evidence type="ECO:0000313" key="4">
    <source>
        <dbReference type="Proteomes" id="UP001341281"/>
    </source>
</evidence>
<feature type="region of interest" description="Disordered" evidence="2">
    <location>
        <begin position="104"/>
        <end position="288"/>
    </location>
</feature>
<feature type="region of interest" description="Disordered" evidence="2">
    <location>
        <begin position="26"/>
        <end position="46"/>
    </location>
</feature>
<comment type="similarity">
    <text evidence="1">Belongs to the QWRF family.</text>
</comment>
<dbReference type="GO" id="GO:0005880">
    <property type="term" value="C:nuclear microtubule"/>
    <property type="evidence" value="ECO:0007669"/>
    <property type="project" value="TreeGrafter"/>
</dbReference>
<organism evidence="3 4">
    <name type="scientific">Paspalum notatum var. saurae</name>
    <dbReference type="NCBI Taxonomy" id="547442"/>
    <lineage>
        <taxon>Eukaryota</taxon>
        <taxon>Viridiplantae</taxon>
        <taxon>Streptophyta</taxon>
        <taxon>Embryophyta</taxon>
        <taxon>Tracheophyta</taxon>
        <taxon>Spermatophyta</taxon>
        <taxon>Magnoliopsida</taxon>
        <taxon>Liliopsida</taxon>
        <taxon>Poales</taxon>
        <taxon>Poaceae</taxon>
        <taxon>PACMAD clade</taxon>
        <taxon>Panicoideae</taxon>
        <taxon>Andropogonodae</taxon>
        <taxon>Paspaleae</taxon>
        <taxon>Paspalinae</taxon>
        <taxon>Paspalum</taxon>
    </lineage>
</organism>
<reference evidence="3 4" key="1">
    <citation type="submission" date="2024-02" db="EMBL/GenBank/DDBJ databases">
        <title>High-quality chromosome-scale genome assembly of Pensacola bahiagrass (Paspalum notatum Flugge var. saurae).</title>
        <authorList>
            <person name="Vega J.M."/>
            <person name="Podio M."/>
            <person name="Orjuela J."/>
            <person name="Siena L.A."/>
            <person name="Pessino S.C."/>
            <person name="Combes M.C."/>
            <person name="Mariac C."/>
            <person name="Albertini E."/>
            <person name="Pupilli F."/>
            <person name="Ortiz J.P.A."/>
            <person name="Leblanc O."/>
        </authorList>
    </citation>
    <scope>NUCLEOTIDE SEQUENCE [LARGE SCALE GENOMIC DNA]</scope>
    <source>
        <strain evidence="3">R1</strain>
        <tissue evidence="3">Leaf</tissue>
    </source>
</reference>
<feature type="region of interest" description="Disordered" evidence="2">
    <location>
        <begin position="301"/>
        <end position="340"/>
    </location>
</feature>
<dbReference type="GO" id="GO:0005737">
    <property type="term" value="C:cytoplasm"/>
    <property type="evidence" value="ECO:0007669"/>
    <property type="project" value="TreeGrafter"/>
</dbReference>
<proteinExistence type="inferred from homology"/>
<keyword evidence="4" id="KW-1185">Reference proteome</keyword>